<accession>A0A5B8Y7Q5</accession>
<dbReference type="Proteomes" id="UP000315995">
    <property type="component" value="Chromosome"/>
</dbReference>
<protein>
    <recommendedName>
        <fullName evidence="3">Peptidase C-terminal archaeal/bacterial domain-containing protein</fullName>
    </recommendedName>
</protein>
<organism evidence="1 2">
    <name type="scientific">Persicimonas caeni</name>
    <dbReference type="NCBI Taxonomy" id="2292766"/>
    <lineage>
        <taxon>Bacteria</taxon>
        <taxon>Deltaproteobacteria</taxon>
        <taxon>Bradymonadales</taxon>
        <taxon>Bradymonadaceae</taxon>
        <taxon>Persicimonas</taxon>
    </lineage>
</organism>
<name>A0A4Y6PWX1_PERCE</name>
<gene>
    <name evidence="1" type="ORF">FIV42_19050</name>
</gene>
<sequence length="1122" mass="116471">MASAVLPSLRGLVFSSLLVVFAAFGLIGCGGGSECDDVSCEFGVCQAGACVNPDSCTTDMNCLPGSVCAEEGVCKALTACSTDSECDSGSCQNGACTNPETCETNDDCFERTYCAEDGTCQPDPCNTFQCTTGQCARGTKTCESKESCTLETEGEDCVEGERCLDGNCYAPEAYCDAMACEQGVCSFEERTCVNADDCKGDSANCLDGYYCNDANECVEDLCTVNNVECTDGGVCVPSLGECENADPCASNDECLSGHLCVEGTCRLEENACGDAGCLGNQICEHDPDTLEVSCLEATDCETSLGCFDDRQCAGGICIDPVSCEADRFEPNNSAGEATDFDAHSSALAVAATACSGDTDVYSINTRAIPNFPLRGTFVVTAEYAKRDIGLGGLTLELIDPQGNTVATEDSGEMGKDGIVEIRHTLSAAAHGIYTLQVTDSGDISTAGVSYTLSADIVLSDTVDACNAATLLEAGQPLNGNTSDGTSYMLGSSCAGIHNPSLENIYQFELTETSDVTLTVTPTSGNNNVDMAVSVRRACERLATEQACSNTSTSGGEVVDAVLPPGTYYAIVETAEGTSGSSYRIHMAANAVTCSEADNSCLDANTAEVCVDNSTFTSTSCNLGCDPSTGECLASEGDTCERAYLYNGNISETIDWSLYTNRYEMAVGGCVPAERGDTYTRGSEAVYAIPLDAGYGLSARLEFPPGEYGSLYLLSGCLNASASCEAGANDGSSTSETLNYINDTGRPTTVYLVADSRSVGQTTAQLDVQIGEVICSPSSRICNADDNVEQCNGAGTAYRLDETCNYGCDGGVCNEPPNQECNGAIEVVPGTPITEPIDDFTNNLNAGQSCSGTATAGPEAFYKVVTTQADQVVTVEVVAPYDVVLYAVDSCSSSTPSCTAGVDNAGVSTPEILEFFAPTPGEYVVAVDTDSTAPTGNFIISASTQATQCTAYQMIGCSQTNPGTLEYCSALGVVREFDCPSGSCTNAACDNPTGDVCLDAIPTSGGSTHTGDFSTLTADYAPDDNFCPGLNFTQNGPEAVYAIDLLAGETVTADMTSSTTDIGIYIVRDCNDMENSCLNGQDSGGTESATYTASSDERVYIVADSYSSSTTSGTYQLDVTVTP</sequence>
<keyword evidence="2" id="KW-1185">Reference proteome</keyword>
<dbReference type="Gene3D" id="2.60.120.380">
    <property type="match status" value="3"/>
</dbReference>
<accession>A0A4Y6PWX1</accession>
<evidence type="ECO:0000313" key="1">
    <source>
        <dbReference type="EMBL" id="QDG52763.1"/>
    </source>
</evidence>
<reference evidence="1 2" key="1">
    <citation type="submission" date="2019-06" db="EMBL/GenBank/DDBJ databases">
        <title>Persicimonas caeni gen. nov., sp. nov., a predatory bacterium isolated from solar saltern.</title>
        <authorList>
            <person name="Wang S."/>
        </authorList>
    </citation>
    <scope>NUCLEOTIDE SEQUENCE [LARGE SCALE GENOMIC DNA]</scope>
    <source>
        <strain evidence="1 2">YN101</strain>
    </source>
</reference>
<dbReference type="OrthoDB" id="5475743at2"/>
<dbReference type="AlphaFoldDB" id="A0A4Y6PWX1"/>
<dbReference type="RefSeq" id="WP_141199228.1">
    <property type="nucleotide sequence ID" value="NZ_CP041186.1"/>
</dbReference>
<dbReference type="EMBL" id="CP041186">
    <property type="protein sequence ID" value="QDG52763.1"/>
    <property type="molecule type" value="Genomic_DNA"/>
</dbReference>
<proteinExistence type="predicted"/>
<evidence type="ECO:0008006" key="3">
    <source>
        <dbReference type="Google" id="ProtNLM"/>
    </source>
</evidence>
<evidence type="ECO:0000313" key="2">
    <source>
        <dbReference type="Proteomes" id="UP000315995"/>
    </source>
</evidence>